<name>A0A0L0F8C5_9EUKA</name>
<reference evidence="7 8" key="1">
    <citation type="submission" date="2011-02" db="EMBL/GenBank/DDBJ databases">
        <title>The Genome Sequence of Sphaeroforma arctica JP610.</title>
        <authorList>
            <consortium name="The Broad Institute Genome Sequencing Platform"/>
            <person name="Russ C."/>
            <person name="Cuomo C."/>
            <person name="Young S.K."/>
            <person name="Zeng Q."/>
            <person name="Gargeya S."/>
            <person name="Alvarado L."/>
            <person name="Berlin A."/>
            <person name="Chapman S.B."/>
            <person name="Chen Z."/>
            <person name="Freedman E."/>
            <person name="Gellesch M."/>
            <person name="Goldberg J."/>
            <person name="Griggs A."/>
            <person name="Gujja S."/>
            <person name="Heilman E."/>
            <person name="Heiman D."/>
            <person name="Howarth C."/>
            <person name="Mehta T."/>
            <person name="Neiman D."/>
            <person name="Pearson M."/>
            <person name="Roberts A."/>
            <person name="Saif S."/>
            <person name="Shea T."/>
            <person name="Shenoy N."/>
            <person name="Sisk P."/>
            <person name="Stolte C."/>
            <person name="Sykes S."/>
            <person name="White J."/>
            <person name="Yandava C."/>
            <person name="Burger G."/>
            <person name="Gray M.W."/>
            <person name="Holland P.W.H."/>
            <person name="King N."/>
            <person name="Lang F.B.F."/>
            <person name="Roger A.J."/>
            <person name="Ruiz-Trillo I."/>
            <person name="Haas B."/>
            <person name="Nusbaum C."/>
            <person name="Birren B."/>
        </authorList>
    </citation>
    <scope>NUCLEOTIDE SEQUENCE [LARGE SCALE GENOMIC DNA]</scope>
    <source>
        <strain evidence="7 8">JP610</strain>
    </source>
</reference>
<keyword evidence="5" id="KW-0472">Membrane</keyword>
<keyword evidence="3" id="KW-0812">Transmembrane</keyword>
<dbReference type="AlphaFoldDB" id="A0A0L0F8C5"/>
<dbReference type="GeneID" id="25915585"/>
<dbReference type="InterPro" id="IPR004331">
    <property type="entry name" value="SPX_dom"/>
</dbReference>
<dbReference type="Proteomes" id="UP000054560">
    <property type="component" value="Unassembled WGS sequence"/>
</dbReference>
<evidence type="ECO:0000256" key="5">
    <source>
        <dbReference type="ARBA" id="ARBA00023136"/>
    </source>
</evidence>
<dbReference type="PANTHER" id="PTHR46140">
    <property type="entry name" value="VACUOLAR TRANSPORTER CHAPERONE 1-RELATED"/>
    <property type="match status" value="1"/>
</dbReference>
<sequence length="149" mass="17500">DHAILRTQIDELTLELTQLAKFNSLSYTALLKIVQKHDKLTPFRMKETFLTLMQRKETEYDTFDDFVVALGILYAQVTPREKYREQHEMEPEGWINWSAKVAIDAAQRTGMTPVEEPPAQLPESTTTTTYWVRPENVTEVYRKIHNIWL</sequence>
<evidence type="ECO:0000256" key="2">
    <source>
        <dbReference type="ARBA" id="ARBA00022554"/>
    </source>
</evidence>
<dbReference type="GO" id="GO:0006799">
    <property type="term" value="P:polyphosphate biosynthetic process"/>
    <property type="evidence" value="ECO:0007669"/>
    <property type="project" value="UniProtKB-ARBA"/>
</dbReference>
<dbReference type="RefSeq" id="XP_014146265.1">
    <property type="nucleotide sequence ID" value="XM_014290790.1"/>
</dbReference>
<evidence type="ECO:0000256" key="4">
    <source>
        <dbReference type="ARBA" id="ARBA00022989"/>
    </source>
</evidence>
<keyword evidence="2" id="KW-0926">Vacuole</keyword>
<keyword evidence="4" id="KW-1133">Transmembrane helix</keyword>
<keyword evidence="8" id="KW-1185">Reference proteome</keyword>
<evidence type="ECO:0000313" key="8">
    <source>
        <dbReference type="Proteomes" id="UP000054560"/>
    </source>
</evidence>
<comment type="subcellular location">
    <subcellularLocation>
        <location evidence="1">Vacuole membrane</location>
        <topology evidence="1">Multi-pass membrane protein</topology>
    </subcellularLocation>
</comment>
<accession>A0A0L0F8C5</accession>
<evidence type="ECO:0000259" key="6">
    <source>
        <dbReference type="PROSITE" id="PS51382"/>
    </source>
</evidence>
<protein>
    <recommendedName>
        <fullName evidence="6">SPX domain-containing protein</fullName>
    </recommendedName>
</protein>
<evidence type="ECO:0000313" key="7">
    <source>
        <dbReference type="EMBL" id="KNC72363.1"/>
    </source>
</evidence>
<dbReference type="InterPro" id="IPR051572">
    <property type="entry name" value="VTC_Complex_Subunit"/>
</dbReference>
<dbReference type="PROSITE" id="PS51382">
    <property type="entry name" value="SPX"/>
    <property type="match status" value="1"/>
</dbReference>
<dbReference type="STRING" id="667725.A0A0L0F8C5"/>
<dbReference type="EMBL" id="KQ247171">
    <property type="protein sequence ID" value="KNC72363.1"/>
    <property type="molecule type" value="Genomic_DNA"/>
</dbReference>
<feature type="domain" description="SPX" evidence="6">
    <location>
        <begin position="1"/>
        <end position="51"/>
    </location>
</feature>
<organism evidence="7 8">
    <name type="scientific">Sphaeroforma arctica JP610</name>
    <dbReference type="NCBI Taxonomy" id="667725"/>
    <lineage>
        <taxon>Eukaryota</taxon>
        <taxon>Ichthyosporea</taxon>
        <taxon>Ichthyophonida</taxon>
        <taxon>Sphaeroforma</taxon>
    </lineage>
</organism>
<evidence type="ECO:0000256" key="3">
    <source>
        <dbReference type="ARBA" id="ARBA00022692"/>
    </source>
</evidence>
<dbReference type="GO" id="GO:0005774">
    <property type="term" value="C:vacuolar membrane"/>
    <property type="evidence" value="ECO:0007669"/>
    <property type="project" value="UniProtKB-SubCell"/>
</dbReference>
<evidence type="ECO:0000256" key="1">
    <source>
        <dbReference type="ARBA" id="ARBA00004128"/>
    </source>
</evidence>
<dbReference type="PANTHER" id="PTHR46140:SF1">
    <property type="entry name" value="VACUOLAR TRANSPORTER CHAPERONE COMPLEX SUBUNIT 4-RELATED"/>
    <property type="match status" value="1"/>
</dbReference>
<gene>
    <name evidence="7" type="ORF">SARC_15081</name>
</gene>
<dbReference type="OrthoDB" id="6493944at2759"/>
<proteinExistence type="predicted"/>
<feature type="non-terminal residue" evidence="7">
    <location>
        <position position="1"/>
    </location>
</feature>